<dbReference type="Proteomes" id="UP000316079">
    <property type="component" value="Unassembled WGS sequence"/>
</dbReference>
<name>A0A553MRV6_9TELE</name>
<sequence length="137" mass="14870">MATVGTDMELNDLLDFSIMFPHQMANGKNRGSNLTGGQFGEETLFSLCTLIAVSHPCASGVSLWRLASRCFSEVGSKPPGPALGTSDLELKYELSERNDVRASLKNLTEMALLCVFRGMMLGSCLREERLRSVPAPA</sequence>
<dbReference type="EMBL" id="SRMA01027303">
    <property type="protein sequence ID" value="TRY55910.1"/>
    <property type="molecule type" value="Genomic_DNA"/>
</dbReference>
<dbReference type="STRING" id="623744.A0A553MRV6"/>
<protein>
    <submittedName>
        <fullName evidence="1">Uncharacterized protein</fullName>
    </submittedName>
</protein>
<dbReference type="OrthoDB" id="10034090at2759"/>
<dbReference type="AlphaFoldDB" id="A0A553MRV6"/>
<comment type="caution">
    <text evidence="1">The sequence shown here is derived from an EMBL/GenBank/DDBJ whole genome shotgun (WGS) entry which is preliminary data.</text>
</comment>
<organism evidence="1 2">
    <name type="scientific">Danionella cerebrum</name>
    <dbReference type="NCBI Taxonomy" id="2873325"/>
    <lineage>
        <taxon>Eukaryota</taxon>
        <taxon>Metazoa</taxon>
        <taxon>Chordata</taxon>
        <taxon>Craniata</taxon>
        <taxon>Vertebrata</taxon>
        <taxon>Euteleostomi</taxon>
        <taxon>Actinopterygii</taxon>
        <taxon>Neopterygii</taxon>
        <taxon>Teleostei</taxon>
        <taxon>Ostariophysi</taxon>
        <taxon>Cypriniformes</taxon>
        <taxon>Danionidae</taxon>
        <taxon>Danioninae</taxon>
        <taxon>Danionella</taxon>
    </lineage>
</organism>
<proteinExistence type="predicted"/>
<accession>A0A553MRV6</accession>
<gene>
    <name evidence="1" type="ORF">DNTS_001746</name>
</gene>
<evidence type="ECO:0000313" key="2">
    <source>
        <dbReference type="Proteomes" id="UP000316079"/>
    </source>
</evidence>
<evidence type="ECO:0000313" key="1">
    <source>
        <dbReference type="EMBL" id="TRY55910.1"/>
    </source>
</evidence>
<reference evidence="1 2" key="1">
    <citation type="journal article" date="2019" name="Sci. Data">
        <title>Hybrid genome assembly and annotation of Danionella translucida.</title>
        <authorList>
            <person name="Kadobianskyi M."/>
            <person name="Schulze L."/>
            <person name="Schuelke M."/>
            <person name="Judkewitz B."/>
        </authorList>
    </citation>
    <scope>NUCLEOTIDE SEQUENCE [LARGE SCALE GENOMIC DNA]</scope>
    <source>
        <strain evidence="1 2">Bolton</strain>
    </source>
</reference>
<keyword evidence="2" id="KW-1185">Reference proteome</keyword>